<organism evidence="4 5">
    <name type="scientific">Miscanthus lutarioriparius</name>
    <dbReference type="NCBI Taxonomy" id="422564"/>
    <lineage>
        <taxon>Eukaryota</taxon>
        <taxon>Viridiplantae</taxon>
        <taxon>Streptophyta</taxon>
        <taxon>Embryophyta</taxon>
        <taxon>Tracheophyta</taxon>
        <taxon>Spermatophyta</taxon>
        <taxon>Magnoliopsida</taxon>
        <taxon>Liliopsida</taxon>
        <taxon>Poales</taxon>
        <taxon>Poaceae</taxon>
        <taxon>PACMAD clade</taxon>
        <taxon>Panicoideae</taxon>
        <taxon>Andropogonodae</taxon>
        <taxon>Andropogoneae</taxon>
        <taxon>Saccharinae</taxon>
        <taxon>Miscanthus</taxon>
    </lineage>
</organism>
<proteinExistence type="predicted"/>
<dbReference type="OrthoDB" id="694201at2759"/>
<accession>A0A811SC94</accession>
<dbReference type="PANTHER" id="PTHR33172:SF29">
    <property type="entry name" value="OS06G0559400 PROTEIN"/>
    <property type="match status" value="1"/>
</dbReference>
<evidence type="ECO:0000256" key="1">
    <source>
        <dbReference type="ARBA" id="ARBA00004123"/>
    </source>
</evidence>
<keyword evidence="5" id="KW-1185">Reference proteome</keyword>
<feature type="compositionally biased region" description="Low complexity" evidence="3">
    <location>
        <begin position="32"/>
        <end position="61"/>
    </location>
</feature>
<keyword evidence="2" id="KW-0539">Nucleus</keyword>
<dbReference type="InterPro" id="IPR051992">
    <property type="entry name" value="OxStress_Response_Reg"/>
</dbReference>
<dbReference type="GO" id="GO:0005634">
    <property type="term" value="C:nucleus"/>
    <property type="evidence" value="ECO:0007669"/>
    <property type="project" value="UniProtKB-SubCell"/>
</dbReference>
<dbReference type="Proteomes" id="UP000604825">
    <property type="component" value="Unassembled WGS sequence"/>
</dbReference>
<feature type="region of interest" description="Disordered" evidence="3">
    <location>
        <begin position="32"/>
        <end position="105"/>
    </location>
</feature>
<sequence>MMGEASEAAVALHAGGEDGGACATGGCWVSGSTGSSVSSGIGTASASGSSSSLFSSTTTWSVGDGEEDGDGATSSSRPAGRRHFSSLSSLSSSTSSESEASQMNGAAGGPLYGMLTMQDHLPALRTGLSKYYQGRSESFTSLADVICVEDLAKKTTPYIRRPKASRRHAATLGVKNRLSKTVAKKEPRGRKLAASECQGKLYRC</sequence>
<name>A0A811SC94_9POAL</name>
<gene>
    <name evidence="4" type="ORF">NCGR_LOCUS63319</name>
</gene>
<comment type="subcellular location">
    <subcellularLocation>
        <location evidence="1">Nucleus</location>
    </subcellularLocation>
</comment>
<evidence type="ECO:0000256" key="2">
    <source>
        <dbReference type="ARBA" id="ARBA00023242"/>
    </source>
</evidence>
<dbReference type="GO" id="GO:0006950">
    <property type="term" value="P:response to stress"/>
    <property type="evidence" value="ECO:0007669"/>
    <property type="project" value="UniProtKB-ARBA"/>
</dbReference>
<reference evidence="4" key="1">
    <citation type="submission" date="2020-10" db="EMBL/GenBank/DDBJ databases">
        <authorList>
            <person name="Han B."/>
            <person name="Lu T."/>
            <person name="Zhao Q."/>
            <person name="Huang X."/>
            <person name="Zhao Y."/>
        </authorList>
    </citation>
    <scope>NUCLEOTIDE SEQUENCE</scope>
</reference>
<evidence type="ECO:0000313" key="5">
    <source>
        <dbReference type="Proteomes" id="UP000604825"/>
    </source>
</evidence>
<comment type="caution">
    <text evidence="4">The sequence shown here is derived from an EMBL/GenBank/DDBJ whole genome shotgun (WGS) entry which is preliminary data.</text>
</comment>
<protein>
    <submittedName>
        <fullName evidence="4">Uncharacterized protein</fullName>
    </submittedName>
</protein>
<evidence type="ECO:0000256" key="3">
    <source>
        <dbReference type="SAM" id="MobiDB-lite"/>
    </source>
</evidence>
<feature type="compositionally biased region" description="Low complexity" evidence="3">
    <location>
        <begin position="85"/>
        <end position="101"/>
    </location>
</feature>
<dbReference type="EMBL" id="CAJGYO010000019">
    <property type="protein sequence ID" value="CAD6339221.1"/>
    <property type="molecule type" value="Genomic_DNA"/>
</dbReference>
<evidence type="ECO:0000313" key="4">
    <source>
        <dbReference type="EMBL" id="CAD6339221.1"/>
    </source>
</evidence>
<dbReference type="AlphaFoldDB" id="A0A811SC94"/>
<dbReference type="PANTHER" id="PTHR33172">
    <property type="entry name" value="OS08G0516900 PROTEIN"/>
    <property type="match status" value="1"/>
</dbReference>